<dbReference type="Gene3D" id="3.20.20.140">
    <property type="entry name" value="Metal-dependent hydrolases"/>
    <property type="match status" value="1"/>
</dbReference>
<comment type="caution">
    <text evidence="2">The sequence shown here is derived from an EMBL/GenBank/DDBJ whole genome shotgun (WGS) entry which is preliminary data.</text>
</comment>
<dbReference type="EMBL" id="SFCI01002126">
    <property type="protein sequence ID" value="TFY74370.1"/>
    <property type="molecule type" value="Genomic_DNA"/>
</dbReference>
<proteinExistence type="predicted"/>
<dbReference type="GO" id="GO:0008448">
    <property type="term" value="F:N-acetylglucosamine-6-phosphate deacetylase activity"/>
    <property type="evidence" value="ECO:0007669"/>
    <property type="project" value="TreeGrafter"/>
</dbReference>
<sequence length="248" mass="27141">MSSTNGLVCFTNCLIPLEDGSLVEKDLWIDERRGIILNAQQTFFLRKERPERVVDLGSNIISPGFLDIQINGAYNFDFSVYEGDDEAYLQGLKDVASKIVETGVTSFIPTIIRNPCTRSSYISCARSRPRPPLPVLGWHAEGPFLQMAKRGAHAPPFLRSAKDGIKTFEDVYGTDNLVDAEDWLMGGAAGVRIITAAPEVEGVLDTVHELTSRGIVFSIGHSIASTDIATEAVRRGACLITHLFNAMP</sequence>
<dbReference type="PANTHER" id="PTHR11113">
    <property type="entry name" value="N-ACETYLGLUCOSAMINE-6-PHOSPHATE DEACETYLASE"/>
    <property type="match status" value="1"/>
</dbReference>
<reference evidence="2 3" key="1">
    <citation type="submission" date="2019-02" db="EMBL/GenBank/DDBJ databases">
        <title>Genome sequencing of the rare red list fungi Hericium alpestre (H. flagellum).</title>
        <authorList>
            <person name="Buettner E."/>
            <person name="Kellner H."/>
        </authorList>
    </citation>
    <scope>NUCLEOTIDE SEQUENCE [LARGE SCALE GENOMIC DNA]</scope>
    <source>
        <strain evidence="2 3">DSM 108284</strain>
    </source>
</reference>
<dbReference type="Proteomes" id="UP000298061">
    <property type="component" value="Unassembled WGS sequence"/>
</dbReference>
<keyword evidence="3" id="KW-1185">Reference proteome</keyword>
<dbReference type="SUPFAM" id="SSF51556">
    <property type="entry name" value="Metallo-dependent hydrolases"/>
    <property type="match status" value="1"/>
</dbReference>
<dbReference type="AlphaFoldDB" id="A0A4Y9ZJL2"/>
<dbReference type="STRING" id="135208.A0A4Y9ZJL2"/>
<keyword evidence="1" id="KW-0378">Hydrolase</keyword>
<dbReference type="GO" id="GO:0006046">
    <property type="term" value="P:N-acetylglucosamine catabolic process"/>
    <property type="evidence" value="ECO:0007669"/>
    <property type="project" value="TreeGrafter"/>
</dbReference>
<dbReference type="OrthoDB" id="10264777at2759"/>
<evidence type="ECO:0000313" key="3">
    <source>
        <dbReference type="Proteomes" id="UP000298061"/>
    </source>
</evidence>
<protein>
    <recommendedName>
        <fullName evidence="4">N-acetylglucosamine-6-phosphate deacetylase</fullName>
    </recommendedName>
</protein>
<name>A0A4Y9ZJL2_9AGAM</name>
<gene>
    <name evidence="2" type="ORF">EWM64_g9643</name>
</gene>
<evidence type="ECO:0008006" key="4">
    <source>
        <dbReference type="Google" id="ProtNLM"/>
    </source>
</evidence>
<accession>A0A4Y9ZJL2</accession>
<feature type="non-terminal residue" evidence="2">
    <location>
        <position position="248"/>
    </location>
</feature>
<evidence type="ECO:0000313" key="2">
    <source>
        <dbReference type="EMBL" id="TFY74370.1"/>
    </source>
</evidence>
<evidence type="ECO:0000256" key="1">
    <source>
        <dbReference type="ARBA" id="ARBA00022801"/>
    </source>
</evidence>
<organism evidence="2 3">
    <name type="scientific">Hericium alpestre</name>
    <dbReference type="NCBI Taxonomy" id="135208"/>
    <lineage>
        <taxon>Eukaryota</taxon>
        <taxon>Fungi</taxon>
        <taxon>Dikarya</taxon>
        <taxon>Basidiomycota</taxon>
        <taxon>Agaricomycotina</taxon>
        <taxon>Agaricomycetes</taxon>
        <taxon>Russulales</taxon>
        <taxon>Hericiaceae</taxon>
        <taxon>Hericium</taxon>
    </lineage>
</organism>
<dbReference type="InterPro" id="IPR032466">
    <property type="entry name" value="Metal_Hydrolase"/>
</dbReference>
<dbReference type="PANTHER" id="PTHR11113:SF14">
    <property type="entry name" value="N-ACETYLGLUCOSAMINE-6-PHOSPHATE DEACETYLASE"/>
    <property type="match status" value="1"/>
</dbReference>